<dbReference type="AlphaFoldDB" id="A0A5J4YLX9"/>
<evidence type="ECO:0000313" key="2">
    <source>
        <dbReference type="EMBL" id="KAA8492258.1"/>
    </source>
</evidence>
<reference evidence="3" key="1">
    <citation type="journal article" date="2019" name="Nat. Commun.">
        <title>Expansion of phycobilisome linker gene families in mesophilic red algae.</title>
        <authorList>
            <person name="Lee J."/>
            <person name="Kim D."/>
            <person name="Bhattacharya D."/>
            <person name="Yoon H.S."/>
        </authorList>
    </citation>
    <scope>NUCLEOTIDE SEQUENCE [LARGE SCALE GENOMIC DNA]</scope>
    <source>
        <strain evidence="3">CCMP 1328</strain>
    </source>
</reference>
<gene>
    <name evidence="2" type="ORF">FVE85_3696</name>
</gene>
<accession>A0A5J4YLX9</accession>
<organism evidence="2 3">
    <name type="scientific">Porphyridium purpureum</name>
    <name type="common">Red alga</name>
    <name type="synonym">Porphyridium cruentum</name>
    <dbReference type="NCBI Taxonomy" id="35688"/>
    <lineage>
        <taxon>Eukaryota</taxon>
        <taxon>Rhodophyta</taxon>
        <taxon>Bangiophyceae</taxon>
        <taxon>Porphyridiales</taxon>
        <taxon>Porphyridiaceae</taxon>
        <taxon>Porphyridium</taxon>
    </lineage>
</organism>
<dbReference type="Proteomes" id="UP000324585">
    <property type="component" value="Unassembled WGS sequence"/>
</dbReference>
<feature type="region of interest" description="Disordered" evidence="1">
    <location>
        <begin position="299"/>
        <end position="327"/>
    </location>
</feature>
<sequence>MSGRFDDVDDEWGDFAAFQRTPTSQLVEELHLVAVVPASASLDASAAFSTSAIGVRRGINDGGLDDTATQRTGLDATQTPEKSLIDDLISASIAKRTSNGSTSDLLTAEGRLDVQKLARLSASKYAALELAAQALLMGTHDSKTTSRSLVLTRRHRHDKDSQFEPVEDEFLDRRRRRAHDGTGLGTVCAGMSVFHESVSALVHEHVRERAALVHRVSSDMHSSGRAFSAAVPKVRETSKQEIEYISTGLAKVRNRAAKSSSLKMWKKVLSLEMDRSLAPAESAEFARAVLAAEEAMRAMEEHEYERAGLTSPNNGQDSESSDGEPSDEDIFLEQLKSHEEHEGLALAASSSQQTRQGILKPRSDLTIPSALAPTLLDPVNDDGLSTEDTTPSRKRSSGALAVLKQSILLATASVRGTDKHRTTRSAPSTQAPTSAYPKTPRPKR</sequence>
<feature type="region of interest" description="Disordered" evidence="1">
    <location>
        <begin position="412"/>
        <end position="444"/>
    </location>
</feature>
<evidence type="ECO:0000313" key="3">
    <source>
        <dbReference type="Proteomes" id="UP000324585"/>
    </source>
</evidence>
<evidence type="ECO:0000256" key="1">
    <source>
        <dbReference type="SAM" id="MobiDB-lite"/>
    </source>
</evidence>
<name>A0A5J4YLX9_PORPP</name>
<protein>
    <submittedName>
        <fullName evidence="2">Uncharacterized protein</fullName>
    </submittedName>
</protein>
<comment type="caution">
    <text evidence="2">The sequence shown here is derived from an EMBL/GenBank/DDBJ whole genome shotgun (WGS) entry which is preliminary data.</text>
</comment>
<proteinExistence type="predicted"/>
<feature type="compositionally biased region" description="Polar residues" evidence="1">
    <location>
        <begin position="424"/>
        <end position="433"/>
    </location>
</feature>
<feature type="region of interest" description="Disordered" evidence="1">
    <location>
        <begin position="341"/>
        <end position="398"/>
    </location>
</feature>
<dbReference type="EMBL" id="VRMN01000010">
    <property type="protein sequence ID" value="KAA8492258.1"/>
    <property type="molecule type" value="Genomic_DNA"/>
</dbReference>
<keyword evidence="3" id="KW-1185">Reference proteome</keyword>